<evidence type="ECO:0000313" key="3">
    <source>
        <dbReference type="Proteomes" id="UP000320184"/>
    </source>
</evidence>
<dbReference type="Proteomes" id="UP000320184">
    <property type="component" value="Unassembled WGS sequence"/>
</dbReference>
<evidence type="ECO:0008006" key="4">
    <source>
        <dbReference type="Google" id="ProtNLM"/>
    </source>
</evidence>
<name>A0A538SA63_UNCEI</name>
<dbReference type="PANTHER" id="PTHR43471">
    <property type="entry name" value="ABC TRANSPORTER PERMEASE"/>
    <property type="match status" value="1"/>
</dbReference>
<evidence type="ECO:0000313" key="2">
    <source>
        <dbReference type="EMBL" id="TMQ48226.1"/>
    </source>
</evidence>
<dbReference type="EMBL" id="VBOT01000151">
    <property type="protein sequence ID" value="TMQ48226.1"/>
    <property type="molecule type" value="Genomic_DNA"/>
</dbReference>
<dbReference type="AlphaFoldDB" id="A0A538SA63"/>
<accession>A0A538SA63</accession>
<dbReference type="Pfam" id="PF12679">
    <property type="entry name" value="ABC2_membrane_2"/>
    <property type="match status" value="1"/>
</dbReference>
<dbReference type="GO" id="GO:0140359">
    <property type="term" value="F:ABC-type transporter activity"/>
    <property type="evidence" value="ECO:0007669"/>
    <property type="project" value="InterPro"/>
</dbReference>
<keyword evidence="1" id="KW-0812">Transmembrane</keyword>
<evidence type="ECO:0000256" key="1">
    <source>
        <dbReference type="SAM" id="Phobius"/>
    </source>
</evidence>
<feature type="transmembrane region" description="Helical" evidence="1">
    <location>
        <begin position="95"/>
        <end position="121"/>
    </location>
</feature>
<gene>
    <name evidence="2" type="ORF">E6K73_12460</name>
</gene>
<feature type="transmembrane region" description="Helical" evidence="1">
    <location>
        <begin position="229"/>
        <end position="248"/>
    </location>
</feature>
<organism evidence="2 3">
    <name type="scientific">Eiseniibacteriota bacterium</name>
    <dbReference type="NCBI Taxonomy" id="2212470"/>
    <lineage>
        <taxon>Bacteria</taxon>
        <taxon>Candidatus Eiseniibacteriota</taxon>
    </lineage>
</organism>
<feature type="transmembrane region" description="Helical" evidence="1">
    <location>
        <begin position="54"/>
        <end position="74"/>
    </location>
</feature>
<protein>
    <recommendedName>
        <fullName evidence="4">ABC transporter permease</fullName>
    </recommendedName>
</protein>
<keyword evidence="1" id="KW-0472">Membrane</keyword>
<dbReference type="GO" id="GO:0005886">
    <property type="term" value="C:plasma membrane"/>
    <property type="evidence" value="ECO:0007669"/>
    <property type="project" value="UniProtKB-SubCell"/>
</dbReference>
<keyword evidence="1" id="KW-1133">Transmembrane helix</keyword>
<comment type="caution">
    <text evidence="2">The sequence shown here is derived from an EMBL/GenBank/DDBJ whole genome shotgun (WGS) entry which is preliminary data.</text>
</comment>
<proteinExistence type="predicted"/>
<reference evidence="2 3" key="1">
    <citation type="journal article" date="2019" name="Nat. Microbiol.">
        <title>Mediterranean grassland soil C-N compound turnover is dependent on rainfall and depth, and is mediated by genomically divergent microorganisms.</title>
        <authorList>
            <person name="Diamond S."/>
            <person name="Andeer P.F."/>
            <person name="Li Z."/>
            <person name="Crits-Christoph A."/>
            <person name="Burstein D."/>
            <person name="Anantharaman K."/>
            <person name="Lane K.R."/>
            <person name="Thomas B.C."/>
            <person name="Pan C."/>
            <person name="Northen T.R."/>
            <person name="Banfield J.F."/>
        </authorList>
    </citation>
    <scope>NUCLEOTIDE SEQUENCE [LARGE SCALE GENOMIC DNA]</scope>
    <source>
        <strain evidence="2">WS_3</strain>
    </source>
</reference>
<feature type="transmembrane region" description="Helical" evidence="1">
    <location>
        <begin position="20"/>
        <end position="42"/>
    </location>
</feature>
<sequence length="254" mass="26980">MTAYLIARNTFREATRDRVLGGVVAAGLVLLLATQLLSPLVLGEGRRLTVDLGLSGISVLGFLVVLMVGTSLVAKEIEKRTIYNLLSRPISRHAYLIGKWGGLSATLWVVAAALGFALWIVLALRGSADHGPAVLEATYLVALELTVVTAVAVLFSAISTPMLSALYTVGAYAVGQWSYDLRALASQFPPMLGQMLKVAANLVPNLPLFNMRTLAADGHTTSLMHLGVASAYAALYCTSALCLATAAFEKRDFK</sequence>
<dbReference type="PANTHER" id="PTHR43471:SF10">
    <property type="entry name" value="SLL1107 PROTEIN"/>
    <property type="match status" value="1"/>
</dbReference>
<feature type="transmembrane region" description="Helical" evidence="1">
    <location>
        <begin position="133"/>
        <end position="155"/>
    </location>
</feature>